<dbReference type="Pfam" id="PF01201">
    <property type="entry name" value="Ribosomal_S8e"/>
    <property type="match status" value="1"/>
</dbReference>
<comment type="similarity">
    <text evidence="2">Belongs to the eukaryotic ribosomal protein eS8 family. Ribosome biogenesis protein NSA2 subfamily.</text>
</comment>
<dbReference type="InterPro" id="IPR005135">
    <property type="entry name" value="Endo/exonuclease/phosphatase"/>
</dbReference>
<dbReference type="InterPro" id="IPR000477">
    <property type="entry name" value="RT_dom"/>
</dbReference>
<evidence type="ECO:0000256" key="3">
    <source>
        <dbReference type="ARBA" id="ARBA00011187"/>
    </source>
</evidence>
<dbReference type="Gene3D" id="2.40.10.310">
    <property type="match status" value="1"/>
</dbReference>
<dbReference type="GO" id="GO:0042273">
    <property type="term" value="P:ribosomal large subunit biogenesis"/>
    <property type="evidence" value="ECO:0007669"/>
    <property type="project" value="UniProtKB-ARBA"/>
</dbReference>
<evidence type="ECO:0000256" key="9">
    <source>
        <dbReference type="SAM" id="MobiDB-lite"/>
    </source>
</evidence>
<dbReference type="InterPro" id="IPR036691">
    <property type="entry name" value="Endo/exonu/phosph_ase_sf"/>
</dbReference>
<dbReference type="InterPro" id="IPR022309">
    <property type="entry name" value="Ribosomal_Se8/biogenesis_NSA2"/>
</dbReference>
<dbReference type="Gene3D" id="3.60.10.10">
    <property type="entry name" value="Endonuclease/exonuclease/phosphatase"/>
    <property type="match status" value="1"/>
</dbReference>
<keyword evidence="5" id="KW-0698">rRNA processing</keyword>
<dbReference type="PANTHER" id="PTHR12642">
    <property type="entry name" value="RIBOSOME BIOGENESIS PROTEIN NSA2 HOMOLOG"/>
    <property type="match status" value="1"/>
</dbReference>
<evidence type="ECO:0000256" key="6">
    <source>
        <dbReference type="ARBA" id="ARBA00023242"/>
    </source>
</evidence>
<feature type="domain" description="Reverse transcriptase" evidence="10">
    <location>
        <begin position="514"/>
        <end position="769"/>
    </location>
</feature>
<comment type="caution">
    <text evidence="11">The sequence shown here is derived from an EMBL/GenBank/DDBJ whole genome shotgun (WGS) entry which is preliminary data.</text>
</comment>
<accession>A0AAN7MZA7</accession>
<evidence type="ECO:0000256" key="8">
    <source>
        <dbReference type="ARBA" id="ARBA00076926"/>
    </source>
</evidence>
<evidence type="ECO:0000256" key="2">
    <source>
        <dbReference type="ARBA" id="ARBA00005424"/>
    </source>
</evidence>
<evidence type="ECO:0000313" key="11">
    <source>
        <dbReference type="EMBL" id="KAK4816539.1"/>
    </source>
</evidence>
<dbReference type="SUPFAM" id="SSF56219">
    <property type="entry name" value="DNase I-like"/>
    <property type="match status" value="1"/>
</dbReference>
<evidence type="ECO:0000313" key="12">
    <source>
        <dbReference type="Proteomes" id="UP001333110"/>
    </source>
</evidence>
<dbReference type="InterPro" id="IPR039411">
    <property type="entry name" value="NSA2_fam"/>
</dbReference>
<dbReference type="Pfam" id="PF14529">
    <property type="entry name" value="Exo_endo_phos_2"/>
    <property type="match status" value="1"/>
</dbReference>
<dbReference type="PROSITE" id="PS50878">
    <property type="entry name" value="RT_POL"/>
    <property type="match status" value="1"/>
</dbReference>
<evidence type="ECO:0000256" key="4">
    <source>
        <dbReference type="ARBA" id="ARBA00022517"/>
    </source>
</evidence>
<dbReference type="GO" id="GO:0003824">
    <property type="term" value="F:catalytic activity"/>
    <property type="evidence" value="ECO:0007669"/>
    <property type="project" value="InterPro"/>
</dbReference>
<protein>
    <recommendedName>
        <fullName evidence="7">Ribosome biogenesis protein NSA2 homolog</fullName>
    </recommendedName>
    <alternativeName>
        <fullName evidence="8">TGF-beta-inducible nuclear protein 1</fullName>
    </alternativeName>
</protein>
<keyword evidence="4" id="KW-0690">Ribosome biogenesis</keyword>
<dbReference type="GO" id="GO:0030684">
    <property type="term" value="C:preribosome"/>
    <property type="evidence" value="ECO:0007669"/>
    <property type="project" value="UniProtKB-ARBA"/>
</dbReference>
<sequence length="967" mass="109860">MRPQPQNEYIELHRKRYGYRLDYHERRRKKEGREAHERSRKAKKMIGLKAKLYHKQRHAEKIQMKKTIKMHEKRNTKEKNDEKTPKGAVPAYLLDREGQSRAKVLSNMIKQKRKEKACLNSLELNDGDDRVECLWVRIRGKANKADIVVGVCYRPPNQDEEADELFYKQLGEASRLLALVLVGDFNLPDVCWKYNTAEGKQSRRFLECVADNFLTQLVSEPTREGAPLDLLFMNREGPVSHVMVGGRLGQSDHEMIEFLVLGEVTRRVNRTATLDFRRADFSLFRRLVNRVPWEAVLKGKGVQEGWAFFKEEVLKAQERAVPRGRKTSWRGRRVAWLNRELWLELRKKRRVYDIWKKGQASQEDYKGVVRLCREKIRRAKAELELNLATAIKDNKKYFFKYISSRRRAKENLQLLVDGGGNTVTKDEEKAEVLNAFFASVFNSRANCSLGTQPPELEDTDGDQNGAPIIQGEMVSDLLHHLDTHKSMGPDEIHPRVLKELADVLTKPLSIIYQQSWLTGEVPADWRLANVTPIFKKGQKEDLGNYRPVSLTSVPGKLMEQIILSAITWHVGNNQGIKPSQHGFRKGRSCLTNLISFYDDVTHLMDEGKAVDVVYLDFSKAFDTVSHSILLEELAAHGLDGCTLRWVKNWLDGQAQRVVVKGVYSSWRPVTSGVPQGSVLGPVLFNIFINDLDGGIECTLSKSADNTKLCGSVDLLEGRKALQRDLDRLDRWAGGSCVRFNKAKCQVLHLGHSNPMQRYSLGEEWLESCLAEKDLGVLVDSHLNMSQQCAQVAKKANSILACIKNSVASRTREVIVPLYLALGKWEVPVPKVRAQGETEVLKVIRTGKRKKKAWKRMVTKVCFVGDGFTRKPPKYERFIRPMGLRFKKAHVTHPELKATFCLPILGVKKNPSSPLYTTLGVITKGTVIEVNVSELGLVTQGGKVIWGKYAQVTNNPENDGCINAVLLV</sequence>
<dbReference type="GO" id="GO:0006364">
    <property type="term" value="P:rRNA processing"/>
    <property type="evidence" value="ECO:0007669"/>
    <property type="project" value="UniProtKB-KW"/>
</dbReference>
<evidence type="ECO:0000259" key="10">
    <source>
        <dbReference type="PROSITE" id="PS50878"/>
    </source>
</evidence>
<proteinExistence type="inferred from homology"/>
<gene>
    <name evidence="11" type="ORF">QYF61_017740</name>
</gene>
<dbReference type="SUPFAM" id="SSF56672">
    <property type="entry name" value="DNA/RNA polymerases"/>
    <property type="match status" value="1"/>
</dbReference>
<dbReference type="Pfam" id="PF00078">
    <property type="entry name" value="RVT_1"/>
    <property type="match status" value="1"/>
</dbReference>
<dbReference type="InterPro" id="IPR043502">
    <property type="entry name" value="DNA/RNA_pol_sf"/>
</dbReference>
<evidence type="ECO:0000256" key="5">
    <source>
        <dbReference type="ARBA" id="ARBA00022552"/>
    </source>
</evidence>
<feature type="compositionally biased region" description="Basic and acidic residues" evidence="9">
    <location>
        <begin position="23"/>
        <end position="37"/>
    </location>
</feature>
<comment type="subunit">
    <text evidence="3">Component of the pre-66S ribosomal particle.</text>
</comment>
<evidence type="ECO:0000256" key="1">
    <source>
        <dbReference type="ARBA" id="ARBA00004604"/>
    </source>
</evidence>
<reference evidence="11 12" key="1">
    <citation type="journal article" date="2023" name="J. Hered.">
        <title>Chromosome-level genome of the wood stork (Mycteria americana) provides insight into avian chromosome evolution.</title>
        <authorList>
            <person name="Flamio R. Jr."/>
            <person name="Ramstad K.M."/>
        </authorList>
    </citation>
    <scope>NUCLEOTIDE SEQUENCE [LARGE SCALE GENOMIC DNA]</scope>
    <source>
        <strain evidence="11">JAX WOST 10</strain>
    </source>
</reference>
<dbReference type="CDD" id="cd01650">
    <property type="entry name" value="RT_nLTR_like"/>
    <property type="match status" value="1"/>
</dbReference>
<name>A0AAN7MZA7_MYCAM</name>
<dbReference type="EMBL" id="JAUNZN010000009">
    <property type="protein sequence ID" value="KAK4816539.1"/>
    <property type="molecule type" value="Genomic_DNA"/>
</dbReference>
<dbReference type="GO" id="GO:0005730">
    <property type="term" value="C:nucleolus"/>
    <property type="evidence" value="ECO:0007669"/>
    <property type="project" value="UniProtKB-SubCell"/>
</dbReference>
<dbReference type="Proteomes" id="UP001333110">
    <property type="component" value="Unassembled WGS sequence"/>
</dbReference>
<dbReference type="FunFam" id="2.40.10.310:FF:000001">
    <property type="entry name" value="NSA2, ribosome biogenesis homolog"/>
    <property type="match status" value="1"/>
</dbReference>
<comment type="subcellular location">
    <subcellularLocation>
        <location evidence="1">Nucleus</location>
        <location evidence="1">Nucleolus</location>
    </subcellularLocation>
</comment>
<feature type="region of interest" description="Disordered" evidence="9">
    <location>
        <begin position="72"/>
        <end position="93"/>
    </location>
</feature>
<feature type="compositionally biased region" description="Basic and acidic residues" evidence="9">
    <location>
        <begin position="72"/>
        <end position="85"/>
    </location>
</feature>
<feature type="region of interest" description="Disordered" evidence="9">
    <location>
        <begin position="23"/>
        <end position="42"/>
    </location>
</feature>
<dbReference type="AlphaFoldDB" id="A0AAN7MZA7"/>
<keyword evidence="6" id="KW-0539">Nucleus</keyword>
<keyword evidence="12" id="KW-1185">Reference proteome</keyword>
<organism evidence="11 12">
    <name type="scientific">Mycteria americana</name>
    <name type="common">Wood stork</name>
    <dbReference type="NCBI Taxonomy" id="33587"/>
    <lineage>
        <taxon>Eukaryota</taxon>
        <taxon>Metazoa</taxon>
        <taxon>Chordata</taxon>
        <taxon>Craniata</taxon>
        <taxon>Vertebrata</taxon>
        <taxon>Euteleostomi</taxon>
        <taxon>Archelosauria</taxon>
        <taxon>Archosauria</taxon>
        <taxon>Dinosauria</taxon>
        <taxon>Saurischia</taxon>
        <taxon>Theropoda</taxon>
        <taxon>Coelurosauria</taxon>
        <taxon>Aves</taxon>
        <taxon>Neognathae</taxon>
        <taxon>Neoaves</taxon>
        <taxon>Aequornithes</taxon>
        <taxon>Ciconiiformes</taxon>
        <taxon>Ciconiidae</taxon>
        <taxon>Mycteria</taxon>
    </lineage>
</organism>
<evidence type="ECO:0000256" key="7">
    <source>
        <dbReference type="ARBA" id="ARBA00068584"/>
    </source>
</evidence>